<dbReference type="PROSITE" id="PS50082">
    <property type="entry name" value="WD_REPEATS_2"/>
    <property type="match status" value="3"/>
</dbReference>
<dbReference type="InterPro" id="IPR011047">
    <property type="entry name" value="Quinoprotein_ADH-like_sf"/>
</dbReference>
<keyword evidence="2" id="KW-0472">Membrane</keyword>
<dbReference type="InterPro" id="IPR027145">
    <property type="entry name" value="PWP2"/>
</dbReference>
<dbReference type="GO" id="GO:0032040">
    <property type="term" value="C:small-subunit processome"/>
    <property type="evidence" value="ECO:0007669"/>
    <property type="project" value="TreeGrafter"/>
</dbReference>
<dbReference type="Proteomes" id="UP000274504">
    <property type="component" value="Unassembled WGS sequence"/>
</dbReference>
<dbReference type="SUPFAM" id="SSF50998">
    <property type="entry name" value="Quinoprotein alcohol dehydrogenase-like"/>
    <property type="match status" value="1"/>
</dbReference>
<feature type="repeat" description="WD" evidence="1">
    <location>
        <begin position="389"/>
        <end position="431"/>
    </location>
</feature>
<dbReference type="SMART" id="SM00320">
    <property type="entry name" value="WD40"/>
    <property type="match status" value="10"/>
</dbReference>
<feature type="repeat" description="WD" evidence="1">
    <location>
        <begin position="346"/>
        <end position="387"/>
    </location>
</feature>
<reference evidence="5" key="1">
    <citation type="submission" date="2016-04" db="UniProtKB">
        <authorList>
            <consortium name="WormBaseParasite"/>
        </authorList>
    </citation>
    <scope>IDENTIFICATION</scope>
</reference>
<dbReference type="EMBL" id="UYSG01000604">
    <property type="protein sequence ID" value="VDL19921.1"/>
    <property type="molecule type" value="Genomic_DNA"/>
</dbReference>
<dbReference type="Gene3D" id="2.130.10.10">
    <property type="entry name" value="YVTN repeat-like/Quinoprotein amine dehydrogenase"/>
    <property type="match status" value="3"/>
</dbReference>
<dbReference type="GO" id="GO:0034388">
    <property type="term" value="C:Pwp2p-containing subcomplex of 90S preribosome"/>
    <property type="evidence" value="ECO:0007669"/>
    <property type="project" value="TreeGrafter"/>
</dbReference>
<dbReference type="PANTHER" id="PTHR19858">
    <property type="entry name" value="WD40 REPEAT PROTEIN"/>
    <property type="match status" value="1"/>
</dbReference>
<feature type="repeat" description="WD" evidence="1">
    <location>
        <begin position="478"/>
        <end position="524"/>
    </location>
</feature>
<reference evidence="3 4" key="2">
    <citation type="submission" date="2018-11" db="EMBL/GenBank/DDBJ databases">
        <authorList>
            <consortium name="Pathogen Informatics"/>
        </authorList>
    </citation>
    <scope>NUCLEOTIDE SEQUENCE [LARGE SCALE GENOMIC DNA]</scope>
</reference>
<evidence type="ECO:0000256" key="1">
    <source>
        <dbReference type="PROSITE-ProRule" id="PRU00221"/>
    </source>
</evidence>
<proteinExistence type="predicted"/>
<dbReference type="PROSITE" id="PS50294">
    <property type="entry name" value="WD_REPEATS_REGION"/>
    <property type="match status" value="2"/>
</dbReference>
<dbReference type="Pfam" id="PF00400">
    <property type="entry name" value="WD40"/>
    <property type="match status" value="5"/>
</dbReference>
<keyword evidence="2" id="KW-0812">Transmembrane</keyword>
<dbReference type="OrthoDB" id="3142434at2759"/>
<dbReference type="CDD" id="cd00200">
    <property type="entry name" value="WD40"/>
    <property type="match status" value="1"/>
</dbReference>
<protein>
    <submittedName>
        <fullName evidence="5">WD_REPEATS_REGION domain-containing protein</fullName>
    </submittedName>
</protein>
<dbReference type="WBParaSite" id="HDID_0000245901-mRNA-1">
    <property type="protein sequence ID" value="HDID_0000245901-mRNA-1"/>
    <property type="gene ID" value="HDID_0000245901"/>
</dbReference>
<name>A0A158QD54_HYMDI</name>
<evidence type="ECO:0000313" key="4">
    <source>
        <dbReference type="Proteomes" id="UP000274504"/>
    </source>
</evidence>
<dbReference type="STRING" id="6216.A0A158QD54"/>
<sequence length="836" mass="92204">MKLNFKFTNLIGTVYKSGNLEFIQNGSCLLSPVGNQLTIYHLLRDEARTISVNSQFDLTHVTVSPILPVLFAVNTNGDGSLISLISGNVINTYKFRHPVSAVAFSPNGMYLAVSKNHCIMLFLAPEPSRSANSLELYRFLYGFGDTITNIDWSSDSRFIIAGCQDKTARILSVKKCEKLIIYTLSGHNGPVYGRFCSDDSLDCFTLSTDGELRIWNCDTKLKDMDVKNEDKESEQEETVKAIFKLTKKHFFRDMENQRIRDEITSMDYHRKLQMLATGFENGNVMLHQLPEFTVIDRSRIIADPLSSLVISPAGDWIAMASEGGSGGGGELAVWEWRSRSAHLRATSHAANEVTGISYSPDGQLIATGGRDAKVRLWRVASGGRAVVTFHEHAAPVTAVAFPSAKPKVLVSASLDGTIRAFDLNRYRNFRTMSVPNSAGAQFSCLAVDSTGDLVAAGALDSFDGFIFALRTGDLLCVLSGHEAPISSVQFSPHLEIFGRLELMTGSWDSTLRTWALADCEAAASKGGEGVVCATYRHDGREIAVALLNATILFFDAAEGTQLGSIEGRCDLDVAQVSNDDLVTPHRAAKERKFLSITYSADGKHLLAAGDSKYICLYSVPDRLLVKRFELTANLSLGGVQEAFDRRRYLAAFGEEAAAARADQRDVIPLPGVRSGDEHCRRWWRPDVRDAFAAAATEGVFVYSLEKAGLGSSLLGGVSNWLFDAVTVDEDTTPSNARLQLSQGNLSAALEITLRLNMHDLIEEIIEAIPHCLNVESHEAIYGTIPRVVLFWVSNVNKIFSFHSKMSLWFICFYIRCIQIVTYCYYHLDKANKLYNI</sequence>
<gene>
    <name evidence="3" type="ORF">HDID_LOCUS2460</name>
</gene>
<organism evidence="5">
    <name type="scientific">Hymenolepis diminuta</name>
    <name type="common">Rat tapeworm</name>
    <dbReference type="NCBI Taxonomy" id="6216"/>
    <lineage>
        <taxon>Eukaryota</taxon>
        <taxon>Metazoa</taxon>
        <taxon>Spiralia</taxon>
        <taxon>Lophotrochozoa</taxon>
        <taxon>Platyhelminthes</taxon>
        <taxon>Cestoda</taxon>
        <taxon>Eucestoda</taxon>
        <taxon>Cyclophyllidea</taxon>
        <taxon>Hymenolepididae</taxon>
        <taxon>Hymenolepis</taxon>
    </lineage>
</organism>
<dbReference type="InterPro" id="IPR015943">
    <property type="entry name" value="WD40/YVTN_repeat-like_dom_sf"/>
</dbReference>
<dbReference type="GO" id="GO:0000028">
    <property type="term" value="P:ribosomal small subunit assembly"/>
    <property type="evidence" value="ECO:0007669"/>
    <property type="project" value="TreeGrafter"/>
</dbReference>
<dbReference type="SUPFAM" id="SSF50978">
    <property type="entry name" value="WD40 repeat-like"/>
    <property type="match status" value="1"/>
</dbReference>
<keyword evidence="1" id="KW-0853">WD repeat</keyword>
<feature type="transmembrane region" description="Helical" evidence="2">
    <location>
        <begin position="805"/>
        <end position="825"/>
    </location>
</feature>
<dbReference type="AlphaFoldDB" id="A0A158QD54"/>
<evidence type="ECO:0000256" key="2">
    <source>
        <dbReference type="SAM" id="Phobius"/>
    </source>
</evidence>
<dbReference type="InterPro" id="IPR036322">
    <property type="entry name" value="WD40_repeat_dom_sf"/>
</dbReference>
<evidence type="ECO:0000313" key="5">
    <source>
        <dbReference type="WBParaSite" id="HDID_0000245901-mRNA-1"/>
    </source>
</evidence>
<dbReference type="GO" id="GO:0000462">
    <property type="term" value="P:maturation of SSU-rRNA from tricistronic rRNA transcript (SSU-rRNA, 5.8S rRNA, LSU-rRNA)"/>
    <property type="evidence" value="ECO:0007669"/>
    <property type="project" value="TreeGrafter"/>
</dbReference>
<dbReference type="InterPro" id="IPR001680">
    <property type="entry name" value="WD40_rpt"/>
</dbReference>
<accession>A0A158QD54</accession>
<dbReference type="PANTHER" id="PTHR19858:SF0">
    <property type="entry name" value="PERIODIC TRYPTOPHAN PROTEIN 2 HOMOLOG"/>
    <property type="match status" value="1"/>
</dbReference>
<evidence type="ECO:0000313" key="3">
    <source>
        <dbReference type="EMBL" id="VDL19921.1"/>
    </source>
</evidence>
<keyword evidence="2" id="KW-1133">Transmembrane helix</keyword>